<dbReference type="eggNOG" id="arCOG07610">
    <property type="taxonomic scope" value="Archaea"/>
</dbReference>
<protein>
    <submittedName>
        <fullName evidence="3">Peptidase C60 sortase A and B</fullName>
    </submittedName>
</protein>
<accession>F0TA98</accession>
<dbReference type="SUPFAM" id="SSF63817">
    <property type="entry name" value="Sortase"/>
    <property type="match status" value="1"/>
</dbReference>
<reference evidence="3 4" key="2">
    <citation type="journal article" date="2014" name="Int. J. Syst. Evol. Microbiol.">
        <title>Methanobacterium paludis sp. nov. and a novel strain of Methanobacterium lacus isolated from northern peatlands.</title>
        <authorList>
            <person name="Cadillo-Quiroz H."/>
            <person name="Brauer S.L."/>
            <person name="Goodson N."/>
            <person name="Yavitt J.B."/>
            <person name="Zinder S.H."/>
        </authorList>
    </citation>
    <scope>NUCLEOTIDE SEQUENCE [LARGE SCALE GENOMIC DNA]</scope>
    <source>
        <strain evidence="3 4">AL-21</strain>
    </source>
</reference>
<sequence length="314" mass="35753" precursor="true">MNIQFKHILIIIAIVVVGVAFTTVAFSGKNIKTNHFEKDEVSFDYPDSWQIVNKSRTSEIVAFNDPNSNLNVTVNRWNIVSKYKPFENFTITGPGDQSGLKFVSHKTIDLNGTKADENIYQFNESDKTYQRTEIWINKNNAMYSIIYTTTDKDLNYKSPEIQAVTKNLTIKDSSLPSTPIWGQITIPTQNVTWDIRQDGVNYYGSVFHYTDSFFTGQNGTVGLLGHHTRYSAPFANINLLNTGDKVIITDYLTQRNYIYQVESNADIKSDYKTNPIQFAPGNYELTLVTCYPPGYEEAAFQTHLKLVSIEQINQ</sequence>
<dbReference type="GO" id="GO:0016787">
    <property type="term" value="F:hydrolase activity"/>
    <property type="evidence" value="ECO:0007669"/>
    <property type="project" value="UniProtKB-KW"/>
</dbReference>
<dbReference type="Gene3D" id="3.40.1000.10">
    <property type="entry name" value="Mog1/PsbP, alpha/beta/alpha sandwich"/>
    <property type="match status" value="1"/>
</dbReference>
<dbReference type="InterPro" id="IPR023365">
    <property type="entry name" value="Sortase_dom-sf"/>
</dbReference>
<evidence type="ECO:0000313" key="4">
    <source>
        <dbReference type="Proteomes" id="UP000007490"/>
    </source>
</evidence>
<keyword evidence="1" id="KW-0378">Hydrolase</keyword>
<dbReference type="RefSeq" id="WP_013645399.1">
    <property type="nucleotide sequence ID" value="NC_015216.1"/>
</dbReference>
<feature type="transmembrane region" description="Helical" evidence="2">
    <location>
        <begin position="7"/>
        <end position="26"/>
    </location>
</feature>
<dbReference type="EMBL" id="CP002551">
    <property type="protein sequence ID" value="ADZ10048.1"/>
    <property type="molecule type" value="Genomic_DNA"/>
</dbReference>
<evidence type="ECO:0000256" key="1">
    <source>
        <dbReference type="ARBA" id="ARBA00022801"/>
    </source>
</evidence>
<gene>
    <name evidence="3" type="ordered locus">Metbo_1826</name>
</gene>
<keyword evidence="2" id="KW-0472">Membrane</keyword>
<dbReference type="AlphaFoldDB" id="F0TA98"/>
<dbReference type="HOGENOM" id="CLU_884581_0_0_2"/>
<keyword evidence="2" id="KW-1133">Transmembrane helix</keyword>
<keyword evidence="4" id="KW-1185">Reference proteome</keyword>
<dbReference type="GeneID" id="10278283"/>
<organism evidence="3 4">
    <name type="scientific">Methanobacterium lacus (strain AL-21)</name>
    <dbReference type="NCBI Taxonomy" id="877455"/>
    <lineage>
        <taxon>Archaea</taxon>
        <taxon>Methanobacteriati</taxon>
        <taxon>Methanobacteriota</taxon>
        <taxon>Methanomada group</taxon>
        <taxon>Methanobacteria</taxon>
        <taxon>Methanobacteriales</taxon>
        <taxon>Methanobacteriaceae</taxon>
        <taxon>Methanobacterium</taxon>
    </lineage>
</organism>
<reference evidence="4" key="1">
    <citation type="submission" date="2011-02" db="EMBL/GenBank/DDBJ databases">
        <title>Complete sequence of Methanobacterium sp. AL-21.</title>
        <authorList>
            <consortium name="US DOE Joint Genome Institute"/>
            <person name="Lucas S."/>
            <person name="Copeland A."/>
            <person name="Lapidus A."/>
            <person name="Cheng J.-F."/>
            <person name="Goodwin L."/>
            <person name="Pitluck S."/>
            <person name="Chertkov O."/>
            <person name="Detter J.C."/>
            <person name="Han C."/>
            <person name="Tapia R."/>
            <person name="Land M."/>
            <person name="Hauser L."/>
            <person name="Kyrpides N."/>
            <person name="Ivanova N."/>
            <person name="Mikhailova N."/>
            <person name="Pagani I."/>
            <person name="Cadillo-Quiroz H."/>
            <person name="Imachi H."/>
            <person name="Zinder S."/>
            <person name="Liu W."/>
            <person name="Woyke T."/>
        </authorList>
    </citation>
    <scope>NUCLEOTIDE SEQUENCE [LARGE SCALE GENOMIC DNA]</scope>
    <source>
        <strain evidence="4">AL-21</strain>
    </source>
</reference>
<proteinExistence type="predicted"/>
<name>F0TA98_METLA</name>
<evidence type="ECO:0000256" key="2">
    <source>
        <dbReference type="SAM" id="Phobius"/>
    </source>
</evidence>
<dbReference type="CDD" id="cd05830">
    <property type="entry name" value="Sortase_E"/>
    <property type="match status" value="1"/>
</dbReference>
<dbReference type="InterPro" id="IPR042003">
    <property type="entry name" value="Sortase_E"/>
</dbReference>
<dbReference type="Gene3D" id="2.40.260.10">
    <property type="entry name" value="Sortase"/>
    <property type="match status" value="1"/>
</dbReference>
<evidence type="ECO:0000313" key="3">
    <source>
        <dbReference type="EMBL" id="ADZ10048.1"/>
    </source>
</evidence>
<dbReference type="Proteomes" id="UP000007490">
    <property type="component" value="Chromosome"/>
</dbReference>
<dbReference type="STRING" id="877455.Metbo_1826"/>
<dbReference type="Pfam" id="PF04203">
    <property type="entry name" value="Sortase"/>
    <property type="match status" value="1"/>
</dbReference>
<dbReference type="eggNOG" id="arCOG06468">
    <property type="taxonomic scope" value="Archaea"/>
</dbReference>
<dbReference type="InterPro" id="IPR005754">
    <property type="entry name" value="Sortase"/>
</dbReference>
<dbReference type="OrthoDB" id="70137at2157"/>
<keyword evidence="2" id="KW-0812">Transmembrane</keyword>
<dbReference type="KEGG" id="mel:Metbo_1826"/>